<protein>
    <submittedName>
        <fullName evidence="2">Uncharacterized protein</fullName>
    </submittedName>
</protein>
<dbReference type="AlphaFoldDB" id="A0AAD2D860"/>
<dbReference type="Gene3D" id="1.25.40.10">
    <property type="entry name" value="Tetratricopeptide repeat domain"/>
    <property type="match status" value="1"/>
</dbReference>
<evidence type="ECO:0000256" key="1">
    <source>
        <dbReference type="SAM" id="MobiDB-lite"/>
    </source>
</evidence>
<accession>A0AAD2D860</accession>
<evidence type="ECO:0000313" key="3">
    <source>
        <dbReference type="Proteomes" id="UP001295684"/>
    </source>
</evidence>
<dbReference type="InterPro" id="IPR011990">
    <property type="entry name" value="TPR-like_helical_dom_sf"/>
</dbReference>
<reference evidence="2" key="1">
    <citation type="submission" date="2023-07" db="EMBL/GenBank/DDBJ databases">
        <authorList>
            <consortium name="AG Swart"/>
            <person name="Singh M."/>
            <person name="Singh A."/>
            <person name="Seah K."/>
            <person name="Emmerich C."/>
        </authorList>
    </citation>
    <scope>NUCLEOTIDE SEQUENCE</scope>
    <source>
        <strain evidence="2">DP1</strain>
    </source>
</reference>
<sequence>MIPAIQLLEKGKLTEYFSSLEDIMNDEIAIPLNQEERVYQANKLNDLKIEAEFLLSRGMQKIGCCQEALYGFTNLIDRLRKKEAMRPTELFYLSQSYYRISQLHSELKFIQKAESYMQIYEKLQSNYLSELEKEETSEIVFKIGYLQNQLQKRKAWLYHLSCDDIKAISILTEVYSNERKLRSTQLKVDQSNPPELQFRIDMRIARTLLMISSIYRSRMEVKKAIYFESQAQKCFFKGYLKGEDTEIVFTADFLMETTSYCPYRHYERANSIYEKILGTKSPKFLNSFRRIADTKLKRYDYQDNINLYTVDTRYFDEIPENTLFSEAKDSSNFEEAGTFYKYIEDQLHENYFDVGYYEKLYATHTHILIRQAYIQIYLLRNGKKARSKILRLSRLILKSYTELYNAKSIFCLNPYLGVVCASMRNQDLKKAERYSVKMIEICEKYIKSMGNQYSLISNIHISVMYFMKKQYPRANALFKEILHQELEYVSNNRSHPYLEQIYLHLAIMYEKLKEYNSGLLMWKSLLKVHKQTYDRNCTYISKDYFYIGQLYLDLGDTSKALYNLEMSKECIEAFLKTLNELNGKESAFQGAHFQEEIEMMISQEELNLSKVNTLIQKSKQANEQNQGVSEVNNQKNSAKFEREDAFKKDTELSVIYEESILQTKFESIKKQDENANIESADTKTPPGSEQNGICDLTPSYTKSRPDIGTVKAEYSDEIDDMFMPTISKVM</sequence>
<proteinExistence type="predicted"/>
<evidence type="ECO:0000313" key="2">
    <source>
        <dbReference type="EMBL" id="CAI2384904.1"/>
    </source>
</evidence>
<feature type="compositionally biased region" description="Polar residues" evidence="1">
    <location>
        <begin position="620"/>
        <end position="637"/>
    </location>
</feature>
<dbReference type="EMBL" id="CAMPGE010027256">
    <property type="protein sequence ID" value="CAI2384904.1"/>
    <property type="molecule type" value="Genomic_DNA"/>
</dbReference>
<dbReference type="Proteomes" id="UP001295684">
    <property type="component" value="Unassembled WGS sequence"/>
</dbReference>
<name>A0AAD2D860_EUPCR</name>
<organism evidence="2 3">
    <name type="scientific">Euplotes crassus</name>
    <dbReference type="NCBI Taxonomy" id="5936"/>
    <lineage>
        <taxon>Eukaryota</taxon>
        <taxon>Sar</taxon>
        <taxon>Alveolata</taxon>
        <taxon>Ciliophora</taxon>
        <taxon>Intramacronucleata</taxon>
        <taxon>Spirotrichea</taxon>
        <taxon>Hypotrichia</taxon>
        <taxon>Euplotida</taxon>
        <taxon>Euplotidae</taxon>
        <taxon>Moneuplotes</taxon>
    </lineage>
</organism>
<dbReference type="SUPFAM" id="SSF48452">
    <property type="entry name" value="TPR-like"/>
    <property type="match status" value="1"/>
</dbReference>
<comment type="caution">
    <text evidence="2">The sequence shown here is derived from an EMBL/GenBank/DDBJ whole genome shotgun (WGS) entry which is preliminary data.</text>
</comment>
<keyword evidence="3" id="KW-1185">Reference proteome</keyword>
<feature type="region of interest" description="Disordered" evidence="1">
    <location>
        <begin position="620"/>
        <end position="642"/>
    </location>
</feature>
<feature type="region of interest" description="Disordered" evidence="1">
    <location>
        <begin position="672"/>
        <end position="693"/>
    </location>
</feature>
<gene>
    <name evidence="2" type="ORF">ECRASSUSDP1_LOCUS26444</name>
</gene>